<comment type="caution">
    <text evidence="2">The sequence shown here is derived from an EMBL/GenBank/DDBJ whole genome shotgun (WGS) entry which is preliminary data.</text>
</comment>
<dbReference type="EMBL" id="JAPZBU010000002">
    <property type="protein sequence ID" value="KAJ5414838.1"/>
    <property type="molecule type" value="Genomic_DNA"/>
</dbReference>
<dbReference type="AlphaFoldDB" id="A0A9W9WCT1"/>
<evidence type="ECO:0000313" key="2">
    <source>
        <dbReference type="EMBL" id="KAJ5414838.1"/>
    </source>
</evidence>
<dbReference type="GeneID" id="81363799"/>
<feature type="compositionally biased region" description="Basic and acidic residues" evidence="1">
    <location>
        <begin position="42"/>
        <end position="51"/>
    </location>
</feature>
<name>A0A9W9WCT1_9EURO</name>
<evidence type="ECO:0000256" key="1">
    <source>
        <dbReference type="SAM" id="MobiDB-lite"/>
    </source>
</evidence>
<sequence length="236" mass="26712">MSLINLNSKHAKLADAEGGSLPPFNREPETSTSPGPASDRLAVIREDEKGIRSRSQSPGGTSVGSTDSKEKPGDTSKDSTYSKEREPSFRQPFPPPRKTANHPFKSKEFYALLWLAVSPSSNTRETARNEDPQRLDNDDHQEKIESFMKRLHEYMETNENTRTRIEYQNTTGKTFEDMNRVLTGLKRTNFDSEQAQSLQMRFASAAESAFQIFLPTKWRTSISSRYWGAVITILTV</sequence>
<keyword evidence="3" id="KW-1185">Reference proteome</keyword>
<gene>
    <name evidence="2" type="ORF">N7509_000172</name>
</gene>
<dbReference type="OrthoDB" id="5286874at2759"/>
<protein>
    <submittedName>
        <fullName evidence="2">Uncharacterized protein</fullName>
    </submittedName>
</protein>
<feature type="compositionally biased region" description="Polar residues" evidence="1">
    <location>
        <begin position="53"/>
        <end position="66"/>
    </location>
</feature>
<accession>A0A9W9WCT1</accession>
<feature type="compositionally biased region" description="Basic and acidic residues" evidence="1">
    <location>
        <begin position="67"/>
        <end position="88"/>
    </location>
</feature>
<reference evidence="2" key="2">
    <citation type="journal article" date="2023" name="IMA Fungus">
        <title>Comparative genomic study of the Penicillium genus elucidates a diverse pangenome and 15 lateral gene transfer events.</title>
        <authorList>
            <person name="Petersen C."/>
            <person name="Sorensen T."/>
            <person name="Nielsen M.R."/>
            <person name="Sondergaard T.E."/>
            <person name="Sorensen J.L."/>
            <person name="Fitzpatrick D.A."/>
            <person name="Frisvad J.C."/>
            <person name="Nielsen K.L."/>
        </authorList>
    </citation>
    <scope>NUCLEOTIDE SEQUENCE</scope>
    <source>
        <strain evidence="2">IBT 29677</strain>
    </source>
</reference>
<reference evidence="2" key="1">
    <citation type="submission" date="2022-12" db="EMBL/GenBank/DDBJ databases">
        <authorList>
            <person name="Petersen C."/>
        </authorList>
    </citation>
    <scope>NUCLEOTIDE SEQUENCE</scope>
    <source>
        <strain evidence="2">IBT 29677</strain>
    </source>
</reference>
<evidence type="ECO:0000313" key="3">
    <source>
        <dbReference type="Proteomes" id="UP001147747"/>
    </source>
</evidence>
<dbReference type="Proteomes" id="UP001147747">
    <property type="component" value="Unassembled WGS sequence"/>
</dbReference>
<dbReference type="RefSeq" id="XP_056494684.1">
    <property type="nucleotide sequence ID" value="XM_056624819.1"/>
</dbReference>
<organism evidence="2 3">
    <name type="scientific">Penicillium cosmopolitanum</name>
    <dbReference type="NCBI Taxonomy" id="1131564"/>
    <lineage>
        <taxon>Eukaryota</taxon>
        <taxon>Fungi</taxon>
        <taxon>Dikarya</taxon>
        <taxon>Ascomycota</taxon>
        <taxon>Pezizomycotina</taxon>
        <taxon>Eurotiomycetes</taxon>
        <taxon>Eurotiomycetidae</taxon>
        <taxon>Eurotiales</taxon>
        <taxon>Aspergillaceae</taxon>
        <taxon>Penicillium</taxon>
    </lineage>
</organism>
<feature type="region of interest" description="Disordered" evidence="1">
    <location>
        <begin position="1"/>
        <end position="102"/>
    </location>
</feature>
<proteinExistence type="predicted"/>